<dbReference type="GO" id="GO:0046872">
    <property type="term" value="F:metal ion binding"/>
    <property type="evidence" value="ECO:0007669"/>
    <property type="project" value="UniProtKB-KW"/>
</dbReference>
<name>A0A100WKM6_MYCCR</name>
<evidence type="ECO:0000256" key="2">
    <source>
        <dbReference type="ARBA" id="ARBA00022723"/>
    </source>
</evidence>
<organism evidence="6 7">
    <name type="scientific">Mycolicibacterium canariasense</name>
    <name type="common">Mycobacterium canariasense</name>
    <dbReference type="NCBI Taxonomy" id="228230"/>
    <lineage>
        <taxon>Bacteria</taxon>
        <taxon>Bacillati</taxon>
        <taxon>Actinomycetota</taxon>
        <taxon>Actinomycetes</taxon>
        <taxon>Mycobacteriales</taxon>
        <taxon>Mycobacteriaceae</taxon>
        <taxon>Mycolicibacterium</taxon>
    </lineage>
</organism>
<dbReference type="InterPro" id="IPR001279">
    <property type="entry name" value="Metallo-B-lactamas"/>
</dbReference>
<dbReference type="SMART" id="SM00849">
    <property type="entry name" value="Lactamase_B"/>
    <property type="match status" value="1"/>
</dbReference>
<accession>A0A100WKM6</accession>
<evidence type="ECO:0000259" key="5">
    <source>
        <dbReference type="SMART" id="SM00849"/>
    </source>
</evidence>
<dbReference type="SUPFAM" id="SSF56281">
    <property type="entry name" value="Metallo-hydrolase/oxidoreductase"/>
    <property type="match status" value="1"/>
</dbReference>
<dbReference type="CDD" id="cd07720">
    <property type="entry name" value="OPHC2-like_MBL-fold"/>
    <property type="match status" value="1"/>
</dbReference>
<keyword evidence="2" id="KW-0479">Metal-binding</keyword>
<evidence type="ECO:0000313" key="7">
    <source>
        <dbReference type="Proteomes" id="UP000069443"/>
    </source>
</evidence>
<keyword evidence="3" id="KW-0378">Hydrolase</keyword>
<reference evidence="7" key="2">
    <citation type="submission" date="2016-02" db="EMBL/GenBank/DDBJ databases">
        <title>Draft genome sequence of five rapidly growing Mycobacterium species.</title>
        <authorList>
            <person name="Katahira K."/>
            <person name="Gotou Y."/>
            <person name="Iida K."/>
            <person name="Ogura Y."/>
            <person name="Hayashi T."/>
        </authorList>
    </citation>
    <scope>NUCLEOTIDE SEQUENCE [LARGE SCALE GENOMIC DNA]</scope>
    <source>
        <strain evidence="7">JCM15298</strain>
    </source>
</reference>
<dbReference type="Proteomes" id="UP000069443">
    <property type="component" value="Unassembled WGS sequence"/>
</dbReference>
<evidence type="ECO:0000256" key="1">
    <source>
        <dbReference type="ARBA" id="ARBA00007749"/>
    </source>
</evidence>
<dbReference type="Gene3D" id="3.60.15.10">
    <property type="entry name" value="Ribonuclease Z/Hydroxyacylglutathione hydrolase-like"/>
    <property type="match status" value="1"/>
</dbReference>
<keyword evidence="4" id="KW-0862">Zinc</keyword>
<reference evidence="7" key="1">
    <citation type="journal article" date="2016" name="Genome Announc.">
        <title>Draft Genome Sequences of Five Rapidly Growing Mycobacterium Species, M. thermoresistibile, M. fortuitum subsp. acetamidolyticum, M. canariasense, M. brisbanense, and M. novocastrense.</title>
        <authorList>
            <person name="Katahira K."/>
            <person name="Ogura Y."/>
            <person name="Gotoh Y."/>
            <person name="Hayashi T."/>
        </authorList>
    </citation>
    <scope>NUCLEOTIDE SEQUENCE [LARGE SCALE GENOMIC DNA]</scope>
    <source>
        <strain evidence="7">JCM15298</strain>
    </source>
</reference>
<comment type="similarity">
    <text evidence="1">Belongs to the metallo-beta-lactamase superfamily.</text>
</comment>
<comment type="caution">
    <text evidence="6">The sequence shown here is derived from an EMBL/GenBank/DDBJ whole genome shotgun (WGS) entry which is preliminary data.</text>
</comment>
<dbReference type="EMBL" id="BCSY01000135">
    <property type="protein sequence ID" value="GAS99563.1"/>
    <property type="molecule type" value="Genomic_DNA"/>
</dbReference>
<dbReference type="STRING" id="228230.RMCC_6528"/>
<sequence>MSLHVCTPSAVPIGDLTIIALHDGDGVETARDILSRPGAPDGWACYADHLDPEGALTLPLGGFLVRTGTQTVLIDAGVGDFDDGKYRGGDLLTALRRHGVEPGDVTDVVFTHLHFDHIGWASHRGEVVFPNATYRVHQADWDHFVTHGRDEHILATLTPITPQLAPFHGDVPIAPGVDAVFTPGHTPGTTIFVVSSRGERALLLGDVVHSVVQFTERDWEVIWDTDPTAARTARNRIADEIADTADLVVAAHLPDMRFGRIVTTGGPRRFVAV</sequence>
<gene>
    <name evidence="6" type="ORF">RMCC_6528</name>
</gene>
<dbReference type="Pfam" id="PF00753">
    <property type="entry name" value="Lactamase_B"/>
    <property type="match status" value="1"/>
</dbReference>
<feature type="domain" description="Metallo-beta-lactamase" evidence="5">
    <location>
        <begin position="59"/>
        <end position="252"/>
    </location>
</feature>
<protein>
    <submittedName>
        <fullName evidence="6">Beta-lactamase domain protein</fullName>
    </submittedName>
</protein>
<evidence type="ECO:0000313" key="6">
    <source>
        <dbReference type="EMBL" id="GAS99563.1"/>
    </source>
</evidence>
<evidence type="ECO:0000256" key="4">
    <source>
        <dbReference type="ARBA" id="ARBA00022833"/>
    </source>
</evidence>
<dbReference type="PANTHER" id="PTHR42978:SF6">
    <property type="entry name" value="QUORUM-QUENCHING LACTONASE YTNP-RELATED"/>
    <property type="match status" value="1"/>
</dbReference>
<keyword evidence="7" id="KW-1185">Reference proteome</keyword>
<dbReference type="AlphaFoldDB" id="A0A100WKM6"/>
<dbReference type="PANTHER" id="PTHR42978">
    <property type="entry name" value="QUORUM-QUENCHING LACTONASE YTNP-RELATED-RELATED"/>
    <property type="match status" value="1"/>
</dbReference>
<evidence type="ECO:0000256" key="3">
    <source>
        <dbReference type="ARBA" id="ARBA00022801"/>
    </source>
</evidence>
<dbReference type="InterPro" id="IPR051013">
    <property type="entry name" value="MBL_superfamily_lactonases"/>
</dbReference>
<dbReference type="InterPro" id="IPR036866">
    <property type="entry name" value="RibonucZ/Hydroxyglut_hydro"/>
</dbReference>
<dbReference type="GO" id="GO:0016787">
    <property type="term" value="F:hydrolase activity"/>
    <property type="evidence" value="ECO:0007669"/>
    <property type="project" value="UniProtKB-KW"/>
</dbReference>
<proteinExistence type="inferred from homology"/>